<evidence type="ECO:0000313" key="8">
    <source>
        <dbReference type="Proteomes" id="UP001152888"/>
    </source>
</evidence>
<dbReference type="OrthoDB" id="10051815at2759"/>
<evidence type="ECO:0000313" key="7">
    <source>
        <dbReference type="EMBL" id="CAH1953724.1"/>
    </source>
</evidence>
<dbReference type="SUPFAM" id="SSF48652">
    <property type="entry name" value="Tetraspanin"/>
    <property type="match status" value="1"/>
</dbReference>
<dbReference type="PANTHER" id="PTHR19282">
    <property type="entry name" value="TETRASPANIN"/>
    <property type="match status" value="1"/>
</dbReference>
<dbReference type="InterPro" id="IPR018499">
    <property type="entry name" value="Tetraspanin/Peripherin"/>
</dbReference>
<dbReference type="CDD" id="cd03127">
    <property type="entry name" value="tetraspanin_LEL"/>
    <property type="match status" value="1"/>
</dbReference>
<protein>
    <recommendedName>
        <fullName evidence="6">Tetraspanin</fullName>
    </recommendedName>
</protein>
<keyword evidence="4 6" id="KW-1133">Transmembrane helix</keyword>
<organism evidence="7 8">
    <name type="scientific">Acanthoscelides obtectus</name>
    <name type="common">Bean weevil</name>
    <name type="synonym">Bruchus obtectus</name>
    <dbReference type="NCBI Taxonomy" id="200917"/>
    <lineage>
        <taxon>Eukaryota</taxon>
        <taxon>Metazoa</taxon>
        <taxon>Ecdysozoa</taxon>
        <taxon>Arthropoda</taxon>
        <taxon>Hexapoda</taxon>
        <taxon>Insecta</taxon>
        <taxon>Pterygota</taxon>
        <taxon>Neoptera</taxon>
        <taxon>Endopterygota</taxon>
        <taxon>Coleoptera</taxon>
        <taxon>Polyphaga</taxon>
        <taxon>Cucujiformia</taxon>
        <taxon>Chrysomeloidea</taxon>
        <taxon>Chrysomelidae</taxon>
        <taxon>Bruchinae</taxon>
        <taxon>Bruchini</taxon>
        <taxon>Acanthoscelides</taxon>
    </lineage>
</organism>
<evidence type="ECO:0000256" key="4">
    <source>
        <dbReference type="ARBA" id="ARBA00022989"/>
    </source>
</evidence>
<comment type="similarity">
    <text evidence="2 6">Belongs to the tetraspanin (TM4SF) family.</text>
</comment>
<dbReference type="GO" id="GO:0005886">
    <property type="term" value="C:plasma membrane"/>
    <property type="evidence" value="ECO:0007669"/>
    <property type="project" value="TreeGrafter"/>
</dbReference>
<accession>A0A9P0JIG7</accession>
<comment type="caution">
    <text evidence="7">The sequence shown here is derived from an EMBL/GenBank/DDBJ whole genome shotgun (WGS) entry which is preliminary data.</text>
</comment>
<dbReference type="PANTHER" id="PTHR19282:SF28">
    <property type="entry name" value="TETRASPANIN"/>
    <property type="match status" value="1"/>
</dbReference>
<proteinExistence type="inferred from homology"/>
<comment type="subcellular location">
    <subcellularLocation>
        <location evidence="1 6">Membrane</location>
        <topology evidence="1 6">Multi-pass membrane protein</topology>
    </subcellularLocation>
</comment>
<gene>
    <name evidence="7" type="ORF">ACAOBT_LOCUS194</name>
</gene>
<feature type="transmembrane region" description="Helical" evidence="6">
    <location>
        <begin position="21"/>
        <end position="41"/>
    </location>
</feature>
<evidence type="ECO:0000256" key="1">
    <source>
        <dbReference type="ARBA" id="ARBA00004141"/>
    </source>
</evidence>
<feature type="transmembrane region" description="Helical" evidence="6">
    <location>
        <begin position="61"/>
        <end position="82"/>
    </location>
</feature>
<dbReference type="EMBL" id="CAKOFQ010006652">
    <property type="protein sequence ID" value="CAH1953724.1"/>
    <property type="molecule type" value="Genomic_DNA"/>
</dbReference>
<evidence type="ECO:0000256" key="3">
    <source>
        <dbReference type="ARBA" id="ARBA00022692"/>
    </source>
</evidence>
<dbReference type="InterPro" id="IPR008952">
    <property type="entry name" value="Tetraspanin_EC2_sf"/>
</dbReference>
<feature type="transmembrane region" description="Helical" evidence="6">
    <location>
        <begin position="211"/>
        <end position="236"/>
    </location>
</feature>
<dbReference type="PIRSF" id="PIRSF002419">
    <property type="entry name" value="Tetraspanin"/>
    <property type="match status" value="1"/>
</dbReference>
<sequence length="283" mass="31691">MLQLEEKGIDAGMKCVKYMLFVANFMFVLVGFLLISIGSTIKGVYGGFDAFLTDQHFSASNLSIAIGFIIFIVALFGCIGALKESVCFINMYALMLFLILVLELSVSIVAYSMRGDLEVTLRKTMLETMEYYPTHTYHTWRVVQYNLECCGVDGPSDWYPYGQLFSLDYKVQDNKTYYVPSSCCTNLYCSDGFLYIDGCLPVIRFVVSECAVLLGVGAMCISFIQLLGVIFAYLLAKSVRKLKTQREVAKTQRKTQLYEELAKSAAQNEKMGPVLFTPTSSEA</sequence>
<dbReference type="PRINTS" id="PR00259">
    <property type="entry name" value="TMFOUR"/>
</dbReference>
<evidence type="ECO:0000256" key="2">
    <source>
        <dbReference type="ARBA" id="ARBA00006840"/>
    </source>
</evidence>
<evidence type="ECO:0000256" key="5">
    <source>
        <dbReference type="ARBA" id="ARBA00023136"/>
    </source>
</evidence>
<dbReference type="AlphaFoldDB" id="A0A9P0JIG7"/>
<dbReference type="Pfam" id="PF00335">
    <property type="entry name" value="Tetraspanin"/>
    <property type="match status" value="1"/>
</dbReference>
<name>A0A9P0JIG7_ACAOB</name>
<keyword evidence="3 6" id="KW-0812">Transmembrane</keyword>
<dbReference type="Proteomes" id="UP001152888">
    <property type="component" value="Unassembled WGS sequence"/>
</dbReference>
<evidence type="ECO:0000256" key="6">
    <source>
        <dbReference type="RuleBase" id="RU361218"/>
    </source>
</evidence>
<keyword evidence="8" id="KW-1185">Reference proteome</keyword>
<reference evidence="7" key="1">
    <citation type="submission" date="2022-03" db="EMBL/GenBank/DDBJ databases">
        <authorList>
            <person name="Sayadi A."/>
        </authorList>
    </citation>
    <scope>NUCLEOTIDE SEQUENCE</scope>
</reference>
<keyword evidence="5 6" id="KW-0472">Membrane</keyword>
<dbReference type="Gene3D" id="1.10.1450.10">
    <property type="entry name" value="Tetraspanin"/>
    <property type="match status" value="1"/>
</dbReference>
<feature type="transmembrane region" description="Helical" evidence="6">
    <location>
        <begin position="94"/>
        <end position="113"/>
    </location>
</feature>
<dbReference type="InterPro" id="IPR000301">
    <property type="entry name" value="Tetraspanin_animals"/>
</dbReference>